<evidence type="ECO:0000313" key="2">
    <source>
        <dbReference type="Proteomes" id="UP001457282"/>
    </source>
</evidence>
<evidence type="ECO:0000313" key="1">
    <source>
        <dbReference type="EMBL" id="KAK9901895.1"/>
    </source>
</evidence>
<dbReference type="AlphaFoldDB" id="A0AAW1VFD2"/>
<keyword evidence="2" id="KW-1185">Reference proteome</keyword>
<reference evidence="1 2" key="1">
    <citation type="journal article" date="2023" name="G3 (Bethesda)">
        <title>A chromosome-length genome assembly and annotation of blackberry (Rubus argutus, cv. 'Hillquist').</title>
        <authorList>
            <person name="Bruna T."/>
            <person name="Aryal R."/>
            <person name="Dudchenko O."/>
            <person name="Sargent D.J."/>
            <person name="Mead D."/>
            <person name="Buti M."/>
            <person name="Cavallini A."/>
            <person name="Hytonen T."/>
            <person name="Andres J."/>
            <person name="Pham M."/>
            <person name="Weisz D."/>
            <person name="Mascagni F."/>
            <person name="Usai G."/>
            <person name="Natali L."/>
            <person name="Bassil N."/>
            <person name="Fernandez G.E."/>
            <person name="Lomsadze A."/>
            <person name="Armour M."/>
            <person name="Olukolu B."/>
            <person name="Poorten T."/>
            <person name="Britton C."/>
            <person name="Davik J."/>
            <person name="Ashrafi H."/>
            <person name="Aiden E.L."/>
            <person name="Borodovsky M."/>
            <person name="Worthington M."/>
        </authorList>
    </citation>
    <scope>NUCLEOTIDE SEQUENCE [LARGE SCALE GENOMIC DNA]</scope>
    <source>
        <strain evidence="1">PI 553951</strain>
    </source>
</reference>
<dbReference type="EMBL" id="JBEDUW010000273">
    <property type="protein sequence ID" value="KAK9901895.1"/>
    <property type="molecule type" value="Genomic_DNA"/>
</dbReference>
<comment type="caution">
    <text evidence="1">The sequence shown here is derived from an EMBL/GenBank/DDBJ whole genome shotgun (WGS) entry which is preliminary data.</text>
</comment>
<gene>
    <name evidence="1" type="ORF">M0R45_001876</name>
</gene>
<dbReference type="Proteomes" id="UP001457282">
    <property type="component" value="Unassembled WGS sequence"/>
</dbReference>
<accession>A0AAW1VFD2</accession>
<proteinExistence type="predicted"/>
<protein>
    <submittedName>
        <fullName evidence="1">Uncharacterized protein</fullName>
    </submittedName>
</protein>
<sequence>MQFLDCSPSEEKGIPDKSDQFMMDPVGFVSEFAKNWSLPSHIVIFDSEEKLLYKKIFHAHFKVDRDLQASVIVYTSTGS</sequence>
<name>A0AAW1VFD2_RUBAR</name>
<organism evidence="1 2">
    <name type="scientific">Rubus argutus</name>
    <name type="common">Southern blackberry</name>
    <dbReference type="NCBI Taxonomy" id="59490"/>
    <lineage>
        <taxon>Eukaryota</taxon>
        <taxon>Viridiplantae</taxon>
        <taxon>Streptophyta</taxon>
        <taxon>Embryophyta</taxon>
        <taxon>Tracheophyta</taxon>
        <taxon>Spermatophyta</taxon>
        <taxon>Magnoliopsida</taxon>
        <taxon>eudicotyledons</taxon>
        <taxon>Gunneridae</taxon>
        <taxon>Pentapetalae</taxon>
        <taxon>rosids</taxon>
        <taxon>fabids</taxon>
        <taxon>Rosales</taxon>
        <taxon>Rosaceae</taxon>
        <taxon>Rosoideae</taxon>
        <taxon>Rosoideae incertae sedis</taxon>
        <taxon>Rubus</taxon>
    </lineage>
</organism>